<comment type="cofactor">
    <cofactor evidence="6">
        <name>Mg(2+)</name>
        <dbReference type="ChEBI" id="CHEBI:18420"/>
    </cofactor>
    <text evidence="6">Binds 1 Mg(2+) ion per monomer.</text>
</comment>
<feature type="domain" description="RmlD-like substrate binding" evidence="7">
    <location>
        <begin position="4"/>
        <end position="288"/>
    </location>
</feature>
<dbReference type="NCBIfam" id="TIGR01214">
    <property type="entry name" value="rmlD"/>
    <property type="match status" value="1"/>
</dbReference>
<reference evidence="8 9" key="1">
    <citation type="submission" date="2019-11" db="EMBL/GenBank/DDBJ databases">
        <authorList>
            <person name="Holert J."/>
        </authorList>
    </citation>
    <scope>NUCLEOTIDE SEQUENCE [LARGE SCALE GENOMIC DNA]</scope>
    <source>
        <strain evidence="8">SB11_3</strain>
    </source>
</reference>
<evidence type="ECO:0000313" key="8">
    <source>
        <dbReference type="EMBL" id="CAA0079792.1"/>
    </source>
</evidence>
<dbReference type="GO" id="GO:0019305">
    <property type="term" value="P:dTDP-rhamnose biosynthetic process"/>
    <property type="evidence" value="ECO:0007669"/>
    <property type="project" value="UniProtKB-UniPathway"/>
</dbReference>
<sequence>MKTKVLITGANGQLGCEFRYLDAIDHALCKDVEFLFVSRSELDITDRAAIESICDSEAINVIVNCAAYTAVDKAEEEPEEADAINHIAVGFLAETAKSRGIKLIHISTDYVFDGESANPYVESDIPNPINEYGKSKLAGEQVIRAIAPPDSIIVRTSWVYSSFGNNFVKTMLRLGRERDEIRVVSDQYGSPTNARDLAKVICDLLDRSIQNSPEVLHFSNSEACSWFEFASYILKSCDVKILPITTAQYVQKAARPQGTTMNTKKLELFLGGDPRSWTVALDDVLYELS</sequence>
<evidence type="ECO:0000256" key="5">
    <source>
        <dbReference type="ARBA" id="ARBA00048200"/>
    </source>
</evidence>
<evidence type="ECO:0000256" key="1">
    <source>
        <dbReference type="ARBA" id="ARBA00004781"/>
    </source>
</evidence>
<dbReference type="UniPathway" id="UPA00281"/>
<keyword evidence="6" id="KW-0521">NADP</keyword>
<dbReference type="InterPro" id="IPR029903">
    <property type="entry name" value="RmlD-like-bd"/>
</dbReference>
<comment type="similarity">
    <text evidence="2 6">Belongs to the dTDP-4-dehydrorhamnose reductase family.</text>
</comment>
<dbReference type="EC" id="1.1.1.133" evidence="3 6"/>
<dbReference type="Proteomes" id="UP000441399">
    <property type="component" value="Unassembled WGS sequence"/>
</dbReference>
<dbReference type="InterPro" id="IPR036291">
    <property type="entry name" value="NAD(P)-bd_dom_sf"/>
</dbReference>
<dbReference type="PANTHER" id="PTHR10491:SF4">
    <property type="entry name" value="METHIONINE ADENOSYLTRANSFERASE 2 SUBUNIT BETA"/>
    <property type="match status" value="1"/>
</dbReference>
<evidence type="ECO:0000256" key="4">
    <source>
        <dbReference type="ARBA" id="ARBA00017099"/>
    </source>
</evidence>
<accession>A0A5S9MSI7</accession>
<evidence type="ECO:0000256" key="3">
    <source>
        <dbReference type="ARBA" id="ARBA00012929"/>
    </source>
</evidence>
<name>A0A5S9MSI7_9GAMM</name>
<dbReference type="UniPathway" id="UPA00124"/>
<comment type="catalytic activity">
    <reaction evidence="5 6">
        <text>dTDP-beta-L-rhamnose + NADP(+) = dTDP-4-dehydro-beta-L-rhamnose + NADPH + H(+)</text>
        <dbReference type="Rhea" id="RHEA:21796"/>
        <dbReference type="ChEBI" id="CHEBI:15378"/>
        <dbReference type="ChEBI" id="CHEBI:57510"/>
        <dbReference type="ChEBI" id="CHEBI:57783"/>
        <dbReference type="ChEBI" id="CHEBI:58349"/>
        <dbReference type="ChEBI" id="CHEBI:62830"/>
        <dbReference type="EC" id="1.1.1.133"/>
    </reaction>
</comment>
<evidence type="ECO:0000256" key="6">
    <source>
        <dbReference type="RuleBase" id="RU364082"/>
    </source>
</evidence>
<comment type="function">
    <text evidence="6">Catalyzes the reduction of dTDP-6-deoxy-L-lyxo-4-hexulose to yield dTDP-L-rhamnose.</text>
</comment>
<keyword evidence="9" id="KW-1185">Reference proteome</keyword>
<dbReference type="GO" id="GO:0008831">
    <property type="term" value="F:dTDP-4-dehydrorhamnose reductase activity"/>
    <property type="evidence" value="ECO:0007669"/>
    <property type="project" value="UniProtKB-EC"/>
</dbReference>
<proteinExistence type="inferred from homology"/>
<dbReference type="OrthoDB" id="9803892at2"/>
<comment type="pathway">
    <text evidence="1 6">Carbohydrate biosynthesis; dTDP-L-rhamnose biosynthesis.</text>
</comment>
<dbReference type="InterPro" id="IPR005913">
    <property type="entry name" value="dTDP_dehydrorham_reduct"/>
</dbReference>
<dbReference type="Gene3D" id="3.90.25.10">
    <property type="entry name" value="UDP-galactose 4-epimerase, domain 1"/>
    <property type="match status" value="1"/>
</dbReference>
<dbReference type="EMBL" id="CACSIO010000001">
    <property type="protein sequence ID" value="CAA0079792.1"/>
    <property type="molecule type" value="Genomic_DNA"/>
</dbReference>
<keyword evidence="6 8" id="KW-0560">Oxidoreductase</keyword>
<dbReference type="GO" id="GO:0009243">
    <property type="term" value="P:O antigen biosynthetic process"/>
    <property type="evidence" value="ECO:0007669"/>
    <property type="project" value="UniProtKB-UniPathway"/>
</dbReference>
<evidence type="ECO:0000259" key="7">
    <source>
        <dbReference type="Pfam" id="PF04321"/>
    </source>
</evidence>
<organism evidence="8 9">
    <name type="scientific">BD1-7 clade bacterium</name>
    <dbReference type="NCBI Taxonomy" id="2029982"/>
    <lineage>
        <taxon>Bacteria</taxon>
        <taxon>Pseudomonadati</taxon>
        <taxon>Pseudomonadota</taxon>
        <taxon>Gammaproteobacteria</taxon>
        <taxon>Cellvibrionales</taxon>
        <taxon>Spongiibacteraceae</taxon>
        <taxon>BD1-7 clade</taxon>
    </lineage>
</organism>
<dbReference type="Gene3D" id="3.40.50.720">
    <property type="entry name" value="NAD(P)-binding Rossmann-like Domain"/>
    <property type="match status" value="1"/>
</dbReference>
<dbReference type="PANTHER" id="PTHR10491">
    <property type="entry name" value="DTDP-4-DEHYDRORHAMNOSE REDUCTASE"/>
    <property type="match status" value="1"/>
</dbReference>
<dbReference type="SUPFAM" id="SSF51735">
    <property type="entry name" value="NAD(P)-binding Rossmann-fold domains"/>
    <property type="match status" value="1"/>
</dbReference>
<dbReference type="Pfam" id="PF04321">
    <property type="entry name" value="RmlD_sub_bind"/>
    <property type="match status" value="1"/>
</dbReference>
<protein>
    <recommendedName>
        <fullName evidence="4 6">dTDP-4-dehydrorhamnose reductase</fullName>
        <ecNumber evidence="3 6">1.1.1.133</ecNumber>
    </recommendedName>
</protein>
<gene>
    <name evidence="8" type="primary">rmlD_2</name>
    <name evidence="8" type="ORF">OPDIPICF_00136</name>
</gene>
<dbReference type="AlphaFoldDB" id="A0A5S9MSI7"/>
<evidence type="ECO:0000313" key="9">
    <source>
        <dbReference type="Proteomes" id="UP000441399"/>
    </source>
</evidence>
<dbReference type="CDD" id="cd05254">
    <property type="entry name" value="dTDP_HR_like_SDR_e"/>
    <property type="match status" value="1"/>
</dbReference>
<evidence type="ECO:0000256" key="2">
    <source>
        <dbReference type="ARBA" id="ARBA00010944"/>
    </source>
</evidence>